<feature type="compositionally biased region" description="Polar residues" evidence="1">
    <location>
        <begin position="90"/>
        <end position="101"/>
    </location>
</feature>
<dbReference type="AlphaFoldDB" id="A0A7J6UHZ8"/>
<comment type="caution">
    <text evidence="3">The sequence shown here is derived from an EMBL/GenBank/DDBJ whole genome shotgun (WGS) entry which is preliminary data.</text>
</comment>
<proteinExistence type="predicted"/>
<evidence type="ECO:0000313" key="3">
    <source>
        <dbReference type="EMBL" id="KAF4756930.1"/>
    </source>
</evidence>
<feature type="region of interest" description="Disordered" evidence="1">
    <location>
        <begin position="90"/>
        <end position="113"/>
    </location>
</feature>
<evidence type="ECO:0000313" key="4">
    <source>
        <dbReference type="Proteomes" id="UP000553632"/>
    </source>
</evidence>
<name>A0A7J6UHZ8_PEROL</name>
<organism evidence="3 4">
    <name type="scientific">Perkinsus olseni</name>
    <name type="common">Perkinsus atlanticus</name>
    <dbReference type="NCBI Taxonomy" id="32597"/>
    <lineage>
        <taxon>Eukaryota</taxon>
        <taxon>Sar</taxon>
        <taxon>Alveolata</taxon>
        <taxon>Perkinsozoa</taxon>
        <taxon>Perkinsea</taxon>
        <taxon>Perkinsida</taxon>
        <taxon>Perkinsidae</taxon>
        <taxon>Perkinsus</taxon>
    </lineage>
</organism>
<keyword evidence="4" id="KW-1185">Reference proteome</keyword>
<dbReference type="Pfam" id="PF04059">
    <property type="entry name" value="RRM_2"/>
    <property type="match status" value="1"/>
</dbReference>
<dbReference type="Proteomes" id="UP000553632">
    <property type="component" value="Unassembled WGS sequence"/>
</dbReference>
<dbReference type="EMBL" id="JABANO010003278">
    <property type="protein sequence ID" value="KAF4756930.1"/>
    <property type="molecule type" value="Genomic_DNA"/>
</dbReference>
<protein>
    <recommendedName>
        <fullName evidence="2">Mei2-like C-terminal RNA recognition motif domain-containing protein</fullName>
    </recommendedName>
</protein>
<feature type="compositionally biased region" description="Low complexity" evidence="1">
    <location>
        <begin position="47"/>
        <end position="59"/>
    </location>
</feature>
<reference evidence="3 4" key="1">
    <citation type="submission" date="2020-04" db="EMBL/GenBank/DDBJ databases">
        <title>Perkinsus olseni comparative genomics.</title>
        <authorList>
            <person name="Bogema D.R."/>
        </authorList>
    </citation>
    <scope>NUCLEOTIDE SEQUENCE [LARGE SCALE GENOMIC DNA]</scope>
    <source>
        <strain evidence="3 4">ATCC PRA-207</strain>
    </source>
</reference>
<gene>
    <name evidence="3" type="ORF">FOZ63_027401</name>
</gene>
<sequence>MAFCDASLEEQQHAPIEESLGAFSLYSDAADDEASRHLLHAVKSLSSSSSPLLQSPPSQRLTAGDASLRSPTPILVGDYAGLDLLPSQSMVPPLHTSTGESPTVPESLPESNGSVRCNRDDLVVELQDRLPIESFDFVYLPMDFRSTGNFGYAFVNMTAPTFVKDFYTAFHGTYLACPGLQQLACTALFLHRNYCSGPPLSPLCESLSASYYHFHFYHCNQAASSCSLCSTFAAHIHLCSSLSYIFRIIVACHDNYIRLVVDVFWAHGPFRLDEHSLPDSVVCRPSIVPFHL</sequence>
<feature type="region of interest" description="Disordered" evidence="1">
    <location>
        <begin position="47"/>
        <end position="66"/>
    </location>
</feature>
<evidence type="ECO:0000259" key="2">
    <source>
        <dbReference type="Pfam" id="PF04059"/>
    </source>
</evidence>
<dbReference type="InterPro" id="IPR007201">
    <property type="entry name" value="Mei2-like_Rrm_C"/>
</dbReference>
<feature type="domain" description="Mei2-like C-terminal RNA recognition motif" evidence="2">
    <location>
        <begin position="132"/>
        <end position="173"/>
    </location>
</feature>
<evidence type="ECO:0000256" key="1">
    <source>
        <dbReference type="SAM" id="MobiDB-lite"/>
    </source>
</evidence>
<accession>A0A7J6UHZ8</accession>